<dbReference type="RefSeq" id="WP_224036146.1">
    <property type="nucleotide sequence ID" value="NZ_AP024849.1"/>
</dbReference>
<protein>
    <recommendedName>
        <fullName evidence="1">DUF1540 domain-containing protein</fullName>
    </recommendedName>
</protein>
<keyword evidence="3" id="KW-1185">Reference proteome</keyword>
<sequence>MQQINCDINNCSHNKSGICYSSRTDIGGANVSSKSGTWCDSFSGKNLHDTLTNNAIADNQCDYLTCEVRNCINNANTLCNLQYINISGTKSTIYAQTKCSSFYLK</sequence>
<proteinExistence type="predicted"/>
<dbReference type="Proteomes" id="UP000824633">
    <property type="component" value="Chromosome"/>
</dbReference>
<feature type="domain" description="DUF1540" evidence="1">
    <location>
        <begin position="4"/>
        <end position="42"/>
    </location>
</feature>
<gene>
    <name evidence="2" type="ORF">psyc5s11_05420</name>
</gene>
<organism evidence="2 3">
    <name type="scientific">Clostridium gelidum</name>
    <dbReference type="NCBI Taxonomy" id="704125"/>
    <lineage>
        <taxon>Bacteria</taxon>
        <taxon>Bacillati</taxon>
        <taxon>Bacillota</taxon>
        <taxon>Clostridia</taxon>
        <taxon>Eubacteriales</taxon>
        <taxon>Clostridiaceae</taxon>
        <taxon>Clostridium</taxon>
    </lineage>
</organism>
<dbReference type="EMBL" id="AP024849">
    <property type="protein sequence ID" value="BCZ44475.1"/>
    <property type="molecule type" value="Genomic_DNA"/>
</dbReference>
<dbReference type="InterPro" id="IPR011437">
    <property type="entry name" value="DUF1540"/>
</dbReference>
<evidence type="ECO:0000259" key="1">
    <source>
        <dbReference type="Pfam" id="PF07561"/>
    </source>
</evidence>
<evidence type="ECO:0000313" key="2">
    <source>
        <dbReference type="EMBL" id="BCZ44475.1"/>
    </source>
</evidence>
<dbReference type="Pfam" id="PF07561">
    <property type="entry name" value="DUF1540"/>
    <property type="match status" value="2"/>
</dbReference>
<feature type="domain" description="DUF1540" evidence="1">
    <location>
        <begin position="65"/>
        <end position="102"/>
    </location>
</feature>
<name>A0ABN6IQH3_9CLOT</name>
<evidence type="ECO:0000313" key="3">
    <source>
        <dbReference type="Proteomes" id="UP000824633"/>
    </source>
</evidence>
<reference evidence="3" key="1">
    <citation type="submission" date="2021-07" db="EMBL/GenBank/DDBJ databases">
        <title>Complete genome sequencing of a Clostridium isolate.</title>
        <authorList>
            <person name="Ueki A."/>
            <person name="Tonouchi A."/>
        </authorList>
    </citation>
    <scope>NUCLEOTIDE SEQUENCE [LARGE SCALE GENOMIC DNA]</scope>
    <source>
        <strain evidence="3">C5S11</strain>
    </source>
</reference>
<accession>A0ABN6IQH3</accession>